<dbReference type="EMBL" id="JABJNZ010000021">
    <property type="protein sequence ID" value="MBT4870222.1"/>
    <property type="molecule type" value="Genomic_DNA"/>
</dbReference>
<name>A0A8T5GE82_9ARCH</name>
<proteinExistence type="predicted"/>
<accession>A0A8T5GE82</accession>
<dbReference type="AlphaFoldDB" id="A0A8T5GE82"/>
<evidence type="ECO:0000313" key="1">
    <source>
        <dbReference type="EMBL" id="MBT4870222.1"/>
    </source>
</evidence>
<dbReference type="Proteomes" id="UP000722459">
    <property type="component" value="Unassembled WGS sequence"/>
</dbReference>
<comment type="caution">
    <text evidence="1">The sequence shown here is derived from an EMBL/GenBank/DDBJ whole genome shotgun (WGS) entry which is preliminary data.</text>
</comment>
<reference evidence="1" key="1">
    <citation type="journal article" date="2021" name="ISME J.">
        <title>Mercury methylation by metabolically versatile and cosmopolitan marine bacteria.</title>
        <authorList>
            <person name="Lin H."/>
            <person name="Ascher D.B."/>
            <person name="Myung Y."/>
            <person name="Lamborg C.H."/>
            <person name="Hallam S.J."/>
            <person name="Gionfriddo C.M."/>
            <person name="Holt K.E."/>
            <person name="Moreau J.W."/>
        </authorList>
    </citation>
    <scope>NUCLEOTIDE SEQUENCE</scope>
    <source>
        <strain evidence="1">SI075_bin30</strain>
    </source>
</reference>
<protein>
    <submittedName>
        <fullName evidence="1">Uncharacterized protein</fullName>
    </submittedName>
</protein>
<gene>
    <name evidence="1" type="ORF">HON47_01475</name>
</gene>
<sequence length="53" mass="5693">MNRCIVSVLFVLLVLIGGTFAATTINTPSVVAQGQSWEINLKCPNMVAQVMNV</sequence>
<organism evidence="1 2">
    <name type="scientific">Candidatus Iainarchaeum sp</name>
    <dbReference type="NCBI Taxonomy" id="3101447"/>
    <lineage>
        <taxon>Archaea</taxon>
        <taxon>Candidatus Iainarchaeota</taxon>
        <taxon>Candidatus Iainarchaeia</taxon>
        <taxon>Candidatus Iainarchaeales</taxon>
        <taxon>Candidatus Iainarchaeaceae</taxon>
        <taxon>Candidatus Iainarchaeum</taxon>
    </lineage>
</organism>
<evidence type="ECO:0000313" key="2">
    <source>
        <dbReference type="Proteomes" id="UP000722459"/>
    </source>
</evidence>